<dbReference type="OrthoDB" id="9772975at2"/>
<evidence type="ECO:0000259" key="18">
    <source>
        <dbReference type="PROSITE" id="PS50989"/>
    </source>
</evidence>
<dbReference type="PANTHER" id="PTHR42995:SF5">
    <property type="entry name" value="ACETYL-COENZYME A CARBOXYLASE CARBOXYL TRANSFERASE SUBUNIT BETA, CHLOROPLASTIC"/>
    <property type="match status" value="1"/>
</dbReference>
<dbReference type="InterPro" id="IPR001095">
    <property type="entry name" value="Acetyl_CoA_COase_a_su"/>
</dbReference>
<feature type="domain" description="CoA carboxyltransferase C-terminal" evidence="18">
    <location>
        <begin position="241"/>
        <end position="486"/>
    </location>
</feature>
<keyword evidence="10" id="KW-0547">Nucleotide-binding</keyword>
<dbReference type="eggNOG" id="COG0777">
    <property type="taxonomic scope" value="Bacteria"/>
</dbReference>
<comment type="function">
    <text evidence="15">Component of the acetyl coenzyme A carboxylase (ACC) complex. Biotin carboxylase (BC) catalyzes the carboxylation of biotin on its carrier protein (BCCP) and then the CO(2) group is transferred by the transcarboxylase to acetyl-CoA to form malonyl-CoA.</text>
</comment>
<evidence type="ECO:0000259" key="17">
    <source>
        <dbReference type="PROSITE" id="PS50980"/>
    </source>
</evidence>
<dbReference type="InterPro" id="IPR000438">
    <property type="entry name" value="Acetyl_CoA_COase_Trfase_b_su"/>
</dbReference>
<proteinExistence type="inferred from homology"/>
<evidence type="ECO:0000256" key="9">
    <source>
        <dbReference type="ARBA" id="ARBA00022679"/>
    </source>
</evidence>
<dbReference type="AlphaFoldDB" id="D3FAX5"/>
<dbReference type="GO" id="GO:0003989">
    <property type="term" value="F:acetyl-CoA carboxylase activity"/>
    <property type="evidence" value="ECO:0007669"/>
    <property type="project" value="InterPro"/>
</dbReference>
<evidence type="ECO:0000256" key="5">
    <source>
        <dbReference type="ARBA" id="ARBA00011664"/>
    </source>
</evidence>
<organism evidence="19 20">
    <name type="scientific">Conexibacter woesei (strain DSM 14684 / CCUG 47730 / CIP 108061 / JCM 11494 / NBRC 100937 / ID131577)</name>
    <dbReference type="NCBI Taxonomy" id="469383"/>
    <lineage>
        <taxon>Bacteria</taxon>
        <taxon>Bacillati</taxon>
        <taxon>Actinomycetota</taxon>
        <taxon>Thermoleophilia</taxon>
        <taxon>Solirubrobacterales</taxon>
        <taxon>Conexibacteraceae</taxon>
        <taxon>Conexibacter</taxon>
    </lineage>
</organism>
<comment type="similarity">
    <text evidence="3">In the C-terminal section; belongs to the AccA family.</text>
</comment>
<protein>
    <recommendedName>
        <fullName evidence="7">Acetyl-coenzyme A carboxylase carboxyl transferase subunits beta/alpha</fullName>
        <ecNumber evidence="6">2.1.3.15</ecNumber>
    </recommendedName>
</protein>
<dbReference type="STRING" id="469383.Cwoe_2869"/>
<dbReference type="Pfam" id="PF01039">
    <property type="entry name" value="Carboxyl_trans"/>
    <property type="match status" value="1"/>
</dbReference>
<comment type="cofactor">
    <cofactor evidence="1">
        <name>Zn(2+)</name>
        <dbReference type="ChEBI" id="CHEBI:29105"/>
    </cofactor>
</comment>
<evidence type="ECO:0000256" key="1">
    <source>
        <dbReference type="ARBA" id="ARBA00001947"/>
    </source>
</evidence>
<keyword evidence="12" id="KW-0067">ATP-binding</keyword>
<dbReference type="Pfam" id="PF03255">
    <property type="entry name" value="ACCA"/>
    <property type="match status" value="1"/>
</dbReference>
<dbReference type="GO" id="GO:0016743">
    <property type="term" value="F:carboxyl- or carbamoyltransferase activity"/>
    <property type="evidence" value="ECO:0007669"/>
    <property type="project" value="InterPro"/>
</dbReference>
<keyword evidence="9 19" id="KW-0808">Transferase</keyword>
<evidence type="ECO:0000313" key="19">
    <source>
        <dbReference type="EMBL" id="ADB51288.1"/>
    </source>
</evidence>
<dbReference type="EMBL" id="CP001854">
    <property type="protein sequence ID" value="ADB51288.1"/>
    <property type="molecule type" value="Genomic_DNA"/>
</dbReference>
<accession>D3FAX5</accession>
<evidence type="ECO:0000256" key="3">
    <source>
        <dbReference type="ARBA" id="ARBA00006276"/>
    </source>
</evidence>
<sequence>MGRLGSAWDRVALVADEGTFEPWDEVVVSDDPLAFADVRSYRSRLEAARSRTGLAESVLTGRALVAGRPAVLVAGEFGFLGGSIGVATGERVARAFERALADRLPLVALPASGGSRMQEGTLALVQMAKLAASARRLRAAGLPYVVCLTDPTTGGVLASWGSLGTVTFALPGALLGFAGPRVVELLTGTALPAGVQTSETLLSQGLVDVVVEPSAVRSAVARVLAVARPGPRRNGDSTTVTVADPTLLAPPSARDAWASLGFARDRRRPGARELLDAIASDVTELRGDRTGRPDDPGCFAALARICGIPAVLIAQRRAPDGTPPALGPAGFRKARRAMALAAELRLPLVTLVDTPGAELSAGAERGGLAGEIAACLAELSGLPVPTLALLIGEGGSGGALALLVADRIVCAEHASLGVIAPEGASAILYRDLDHAPELAAAQGGASWQLERAGIADAVVPEPQPAHEQPRQFVTRLAAVVERELAALLARDDAERLAARHARWRALGTPGAGGAG</sequence>
<comment type="subunit">
    <text evidence="5">Acetyl-CoA carboxylase is a heterotetramer composed of biotin carboxyl carrier protein (AccB), biotin carboxylase (AccC) and two subunits of ACCase subunit beta/alpha.</text>
</comment>
<evidence type="ECO:0000256" key="2">
    <source>
        <dbReference type="ARBA" id="ARBA00004496"/>
    </source>
</evidence>
<dbReference type="GO" id="GO:0006633">
    <property type="term" value="P:fatty acid biosynthetic process"/>
    <property type="evidence" value="ECO:0007669"/>
    <property type="project" value="UniProtKB-KW"/>
</dbReference>
<dbReference type="PRINTS" id="PR01070">
    <property type="entry name" value="ACCCTRFRASEB"/>
</dbReference>
<dbReference type="InterPro" id="IPR034733">
    <property type="entry name" value="AcCoA_carboxyl_beta"/>
</dbReference>
<keyword evidence="14" id="KW-0275">Fatty acid biosynthesis</keyword>
<reference evidence="19 20" key="1">
    <citation type="journal article" date="2010" name="Stand. Genomic Sci.">
        <title>Complete genome sequence of Conexibacter woesei type strain (ID131577).</title>
        <authorList>
            <person name="Pukall R."/>
            <person name="Lapidus A."/>
            <person name="Glavina Del Rio T."/>
            <person name="Copeland A."/>
            <person name="Tice H."/>
            <person name="Cheng J.-F."/>
            <person name="Lucas S."/>
            <person name="Chen F."/>
            <person name="Nolan M."/>
            <person name="Bruce D."/>
            <person name="Goodwin L."/>
            <person name="Pitluck S."/>
            <person name="Mavromatis K."/>
            <person name="Ivanova N."/>
            <person name="Ovchinnikova G."/>
            <person name="Pati A."/>
            <person name="Chen A."/>
            <person name="Palaniappan K."/>
            <person name="Land M."/>
            <person name="Hauser L."/>
            <person name="Chang Y.-J."/>
            <person name="Jeffries C.D."/>
            <person name="Chain P."/>
            <person name="Meincke L."/>
            <person name="Sims D."/>
            <person name="Brettin T."/>
            <person name="Detter J.C."/>
            <person name="Rohde M."/>
            <person name="Goeker M."/>
            <person name="Bristow J."/>
            <person name="Eisen J.A."/>
            <person name="Markowitz V."/>
            <person name="Kyrpides N.C."/>
            <person name="Klenk H.-P."/>
            <person name="Hugenholtz P."/>
        </authorList>
    </citation>
    <scope>NUCLEOTIDE SEQUENCE [LARGE SCALE GENOMIC DNA]</scope>
    <source>
        <strain evidence="20">DSM 14684 / CIP 108061 / JCM 11494 / NBRC 100937 / ID131577</strain>
    </source>
</reference>
<gene>
    <name evidence="19" type="ordered locus">Cwoe_2869</name>
</gene>
<dbReference type="InterPro" id="IPR029045">
    <property type="entry name" value="ClpP/crotonase-like_dom_sf"/>
</dbReference>
<evidence type="ECO:0000313" key="20">
    <source>
        <dbReference type="Proteomes" id="UP000008229"/>
    </source>
</evidence>
<evidence type="ECO:0000256" key="14">
    <source>
        <dbReference type="ARBA" id="ARBA00023160"/>
    </source>
</evidence>
<dbReference type="GO" id="GO:0005524">
    <property type="term" value="F:ATP binding"/>
    <property type="evidence" value="ECO:0007669"/>
    <property type="project" value="UniProtKB-KW"/>
</dbReference>
<comment type="catalytic activity">
    <reaction evidence="16">
        <text>N(6)-carboxybiotinyl-L-lysyl-[protein] + acetyl-CoA = N(6)-biotinyl-L-lysyl-[protein] + malonyl-CoA</text>
        <dbReference type="Rhea" id="RHEA:54728"/>
        <dbReference type="Rhea" id="RHEA-COMP:10505"/>
        <dbReference type="Rhea" id="RHEA-COMP:10506"/>
        <dbReference type="ChEBI" id="CHEBI:57288"/>
        <dbReference type="ChEBI" id="CHEBI:57384"/>
        <dbReference type="ChEBI" id="CHEBI:83144"/>
        <dbReference type="ChEBI" id="CHEBI:83145"/>
        <dbReference type="EC" id="2.1.3.15"/>
    </reaction>
</comment>
<dbReference type="KEGG" id="cwo:Cwoe_2869"/>
<comment type="subcellular location">
    <subcellularLocation>
        <location evidence="2">Cytoplasm</location>
    </subcellularLocation>
</comment>
<dbReference type="GO" id="GO:0009317">
    <property type="term" value="C:acetyl-CoA carboxylase complex"/>
    <property type="evidence" value="ECO:0007669"/>
    <property type="project" value="InterPro"/>
</dbReference>
<evidence type="ECO:0000256" key="13">
    <source>
        <dbReference type="ARBA" id="ARBA00023098"/>
    </source>
</evidence>
<keyword evidence="13" id="KW-0443">Lipid metabolism</keyword>
<dbReference type="EC" id="2.1.3.15" evidence="6"/>
<dbReference type="PANTHER" id="PTHR42995">
    <property type="entry name" value="ACETYL-COENZYME A CARBOXYLASE CARBOXYL TRANSFERASE SUBUNIT BETA, CHLOROPLASTIC"/>
    <property type="match status" value="1"/>
</dbReference>
<evidence type="ECO:0000256" key="16">
    <source>
        <dbReference type="ARBA" id="ARBA00049152"/>
    </source>
</evidence>
<feature type="domain" description="CoA carboxyltransferase N-terminal" evidence="17">
    <location>
        <begin position="1"/>
        <end position="242"/>
    </location>
</feature>
<keyword evidence="11" id="KW-0276">Fatty acid metabolism</keyword>
<dbReference type="InterPro" id="IPR011762">
    <property type="entry name" value="COA_CT_N"/>
</dbReference>
<keyword evidence="8" id="KW-0444">Lipid biosynthesis</keyword>
<dbReference type="RefSeq" id="WP_012934339.1">
    <property type="nucleotide sequence ID" value="NC_013739.1"/>
</dbReference>
<reference evidence="20" key="2">
    <citation type="submission" date="2010-01" db="EMBL/GenBank/DDBJ databases">
        <title>The complete genome of Conexibacter woesei DSM 14684.</title>
        <authorList>
            <consortium name="US DOE Joint Genome Institute (JGI-PGF)"/>
            <person name="Lucas S."/>
            <person name="Copeland A."/>
            <person name="Lapidus A."/>
            <person name="Glavina del Rio T."/>
            <person name="Dalin E."/>
            <person name="Tice H."/>
            <person name="Bruce D."/>
            <person name="Goodwin L."/>
            <person name="Pitluck S."/>
            <person name="Kyrpides N."/>
            <person name="Mavromatis K."/>
            <person name="Ivanova N."/>
            <person name="Mikhailova N."/>
            <person name="Chertkov O."/>
            <person name="Brettin T."/>
            <person name="Detter J.C."/>
            <person name="Han C."/>
            <person name="Larimer F."/>
            <person name="Land M."/>
            <person name="Hauser L."/>
            <person name="Markowitz V."/>
            <person name="Cheng J.-F."/>
            <person name="Hugenholtz P."/>
            <person name="Woyke T."/>
            <person name="Wu D."/>
            <person name="Pukall R."/>
            <person name="Steenblock K."/>
            <person name="Schneider S."/>
            <person name="Klenk H.-P."/>
            <person name="Eisen J.A."/>
        </authorList>
    </citation>
    <scope>NUCLEOTIDE SEQUENCE [LARGE SCALE GENOMIC DNA]</scope>
    <source>
        <strain evidence="20">DSM 14684 / CIP 108061 / JCM 11494 / NBRC 100937 / ID131577</strain>
    </source>
</reference>
<dbReference type="GO" id="GO:2001295">
    <property type="term" value="P:malonyl-CoA biosynthetic process"/>
    <property type="evidence" value="ECO:0007669"/>
    <property type="project" value="TreeGrafter"/>
</dbReference>
<dbReference type="eggNOG" id="COG0825">
    <property type="taxonomic scope" value="Bacteria"/>
</dbReference>
<evidence type="ECO:0000256" key="11">
    <source>
        <dbReference type="ARBA" id="ARBA00022832"/>
    </source>
</evidence>
<dbReference type="HOGENOM" id="CLU_015486_2_1_11"/>
<evidence type="ECO:0000256" key="15">
    <source>
        <dbReference type="ARBA" id="ARBA00025280"/>
    </source>
</evidence>
<dbReference type="SUPFAM" id="SSF52096">
    <property type="entry name" value="ClpP/crotonase"/>
    <property type="match status" value="2"/>
</dbReference>
<evidence type="ECO:0000256" key="10">
    <source>
        <dbReference type="ARBA" id="ARBA00022741"/>
    </source>
</evidence>
<dbReference type="Proteomes" id="UP000008229">
    <property type="component" value="Chromosome"/>
</dbReference>
<evidence type="ECO:0000256" key="6">
    <source>
        <dbReference type="ARBA" id="ARBA00011883"/>
    </source>
</evidence>
<keyword evidence="20" id="KW-1185">Reference proteome</keyword>
<dbReference type="PROSITE" id="PS50980">
    <property type="entry name" value="COA_CT_NTER"/>
    <property type="match status" value="1"/>
</dbReference>
<comment type="similarity">
    <text evidence="4">In the N-terminal section; belongs to the AccD/PCCB family.</text>
</comment>
<dbReference type="PROSITE" id="PS50989">
    <property type="entry name" value="COA_CT_CTER"/>
    <property type="match status" value="1"/>
</dbReference>
<dbReference type="Gene3D" id="3.90.226.10">
    <property type="entry name" value="2-enoyl-CoA Hydratase, Chain A, domain 1"/>
    <property type="match status" value="2"/>
</dbReference>
<evidence type="ECO:0000256" key="8">
    <source>
        <dbReference type="ARBA" id="ARBA00022516"/>
    </source>
</evidence>
<evidence type="ECO:0000256" key="7">
    <source>
        <dbReference type="ARBA" id="ARBA00018312"/>
    </source>
</evidence>
<evidence type="ECO:0000256" key="4">
    <source>
        <dbReference type="ARBA" id="ARBA00010284"/>
    </source>
</evidence>
<evidence type="ECO:0000256" key="12">
    <source>
        <dbReference type="ARBA" id="ARBA00022840"/>
    </source>
</evidence>
<name>D3FAX5_CONWI</name>
<dbReference type="InterPro" id="IPR011763">
    <property type="entry name" value="COA_CT_C"/>
</dbReference>